<evidence type="ECO:0000256" key="1">
    <source>
        <dbReference type="SAM" id="MobiDB-lite"/>
    </source>
</evidence>
<protein>
    <submittedName>
        <fullName evidence="2">Uncharacterized protein</fullName>
    </submittedName>
</protein>
<gene>
    <name evidence="2" type="ORF">PPRIM_AZ9-3.1.T0120181</name>
</gene>
<evidence type="ECO:0000313" key="3">
    <source>
        <dbReference type="Proteomes" id="UP000688137"/>
    </source>
</evidence>
<dbReference type="Proteomes" id="UP000688137">
    <property type="component" value="Unassembled WGS sequence"/>
</dbReference>
<feature type="compositionally biased region" description="Polar residues" evidence="1">
    <location>
        <begin position="62"/>
        <end position="75"/>
    </location>
</feature>
<proteinExistence type="predicted"/>
<sequence>MINSIQAFKQQHLKKLCSKKEDQNFQDFLLQLQQYYQICKPINVSNQTKFQHTNTHTQSTAANFLTPYHSSSPKQANKLDIN</sequence>
<feature type="region of interest" description="Disordered" evidence="1">
    <location>
        <begin position="62"/>
        <end position="82"/>
    </location>
</feature>
<name>A0A8S1K2J7_PARPR</name>
<organism evidence="2 3">
    <name type="scientific">Paramecium primaurelia</name>
    <dbReference type="NCBI Taxonomy" id="5886"/>
    <lineage>
        <taxon>Eukaryota</taxon>
        <taxon>Sar</taxon>
        <taxon>Alveolata</taxon>
        <taxon>Ciliophora</taxon>
        <taxon>Intramacronucleata</taxon>
        <taxon>Oligohymenophorea</taxon>
        <taxon>Peniculida</taxon>
        <taxon>Parameciidae</taxon>
        <taxon>Paramecium</taxon>
    </lineage>
</organism>
<dbReference type="AlphaFoldDB" id="A0A8S1K2J7"/>
<keyword evidence="3" id="KW-1185">Reference proteome</keyword>
<comment type="caution">
    <text evidence="2">The sequence shown here is derived from an EMBL/GenBank/DDBJ whole genome shotgun (WGS) entry which is preliminary data.</text>
</comment>
<evidence type="ECO:0000313" key="2">
    <source>
        <dbReference type="EMBL" id="CAD8047870.1"/>
    </source>
</evidence>
<dbReference type="EMBL" id="CAJJDM010000009">
    <property type="protein sequence ID" value="CAD8047870.1"/>
    <property type="molecule type" value="Genomic_DNA"/>
</dbReference>
<accession>A0A8S1K2J7</accession>
<reference evidence="2" key="1">
    <citation type="submission" date="2021-01" db="EMBL/GenBank/DDBJ databases">
        <authorList>
            <consortium name="Genoscope - CEA"/>
            <person name="William W."/>
        </authorList>
    </citation>
    <scope>NUCLEOTIDE SEQUENCE</scope>
</reference>